<dbReference type="GO" id="GO:0008270">
    <property type="term" value="F:zinc ion binding"/>
    <property type="evidence" value="ECO:0007669"/>
    <property type="project" value="UniProtKB-KW"/>
</dbReference>
<reference evidence="4" key="1">
    <citation type="submission" date="2023-08" db="EMBL/GenBank/DDBJ databases">
        <title>A de novo genome assembly of Solanum verrucosum Schlechtendal, a Mexican diploid species geographically isolated from the other diploid A-genome species in potato relatives.</title>
        <authorList>
            <person name="Hosaka K."/>
        </authorList>
    </citation>
    <scope>NUCLEOTIDE SEQUENCE</scope>
    <source>
        <tissue evidence="4">Young leaves</tissue>
    </source>
</reference>
<accession>A0AAF0QS70</accession>
<dbReference type="SMART" id="SM00343">
    <property type="entry name" value="ZnF_C2HC"/>
    <property type="match status" value="1"/>
</dbReference>
<dbReference type="Proteomes" id="UP001234989">
    <property type="component" value="Chromosome 4"/>
</dbReference>
<dbReference type="GO" id="GO:0003676">
    <property type="term" value="F:nucleic acid binding"/>
    <property type="evidence" value="ECO:0007669"/>
    <property type="project" value="InterPro"/>
</dbReference>
<gene>
    <name evidence="4" type="ORF">MTR67_018439</name>
</gene>
<protein>
    <recommendedName>
        <fullName evidence="3">CCHC-type domain-containing protein</fullName>
    </recommendedName>
</protein>
<keyword evidence="1" id="KW-0479">Metal-binding</keyword>
<organism evidence="4 5">
    <name type="scientific">Solanum verrucosum</name>
    <dbReference type="NCBI Taxonomy" id="315347"/>
    <lineage>
        <taxon>Eukaryota</taxon>
        <taxon>Viridiplantae</taxon>
        <taxon>Streptophyta</taxon>
        <taxon>Embryophyta</taxon>
        <taxon>Tracheophyta</taxon>
        <taxon>Spermatophyta</taxon>
        <taxon>Magnoliopsida</taxon>
        <taxon>eudicotyledons</taxon>
        <taxon>Gunneridae</taxon>
        <taxon>Pentapetalae</taxon>
        <taxon>asterids</taxon>
        <taxon>lamiids</taxon>
        <taxon>Solanales</taxon>
        <taxon>Solanaceae</taxon>
        <taxon>Solanoideae</taxon>
        <taxon>Solaneae</taxon>
        <taxon>Solanum</taxon>
    </lineage>
</organism>
<evidence type="ECO:0000313" key="4">
    <source>
        <dbReference type="EMBL" id="WMV25054.1"/>
    </source>
</evidence>
<evidence type="ECO:0000313" key="5">
    <source>
        <dbReference type="Proteomes" id="UP001234989"/>
    </source>
</evidence>
<evidence type="ECO:0000256" key="1">
    <source>
        <dbReference type="PROSITE-ProRule" id="PRU00047"/>
    </source>
</evidence>
<dbReference type="AlphaFoldDB" id="A0AAF0QS70"/>
<keyword evidence="5" id="KW-1185">Reference proteome</keyword>
<feature type="region of interest" description="Disordered" evidence="2">
    <location>
        <begin position="260"/>
        <end position="286"/>
    </location>
</feature>
<sequence length="366" mass="39982">MRVGASRLASPGSQHRCCLMRWKPPRLEVAPHELPNIGPPSLATSPLVVKTMARGKGHGDAFTWRPLQGYLATGPRTTSKTTTSGENVTTAELRTTFQVLSQSMMVQENREVVALVSPNVGTMASSVRDFMRMNPRTFYGSKVEEDPQEFVNEVYKVLAIMGVTPVEKVELDAYQLKGIAQVWHDQWKEARPEFPGKGSSDTPKFNEGRVSNFKPQGDGSGVLLPGCSKCDRIHARKYLAGSNVCFSCGKLGHMTRHCPTISKSEGDSLRRSQPYPSSGTIGSGANAPKENKFYVLQVRVASHELPNVGPPSRATSRPVVKTTVHGKARCDAFISWSPIQGGLAIGPRTMSRTMATGEDHGWWCLS</sequence>
<feature type="domain" description="CCHC-type" evidence="3">
    <location>
        <begin position="245"/>
        <end position="259"/>
    </location>
</feature>
<evidence type="ECO:0000256" key="2">
    <source>
        <dbReference type="SAM" id="MobiDB-lite"/>
    </source>
</evidence>
<evidence type="ECO:0000259" key="3">
    <source>
        <dbReference type="PROSITE" id="PS50158"/>
    </source>
</evidence>
<dbReference type="PROSITE" id="PS50158">
    <property type="entry name" value="ZF_CCHC"/>
    <property type="match status" value="1"/>
</dbReference>
<dbReference type="EMBL" id="CP133615">
    <property type="protein sequence ID" value="WMV25054.1"/>
    <property type="molecule type" value="Genomic_DNA"/>
</dbReference>
<dbReference type="Gene3D" id="4.10.60.10">
    <property type="entry name" value="Zinc finger, CCHC-type"/>
    <property type="match status" value="1"/>
</dbReference>
<proteinExistence type="predicted"/>
<dbReference type="SUPFAM" id="SSF57756">
    <property type="entry name" value="Retrovirus zinc finger-like domains"/>
    <property type="match status" value="1"/>
</dbReference>
<name>A0AAF0QS70_SOLVR</name>
<keyword evidence="1" id="KW-0863">Zinc-finger</keyword>
<dbReference type="InterPro" id="IPR001878">
    <property type="entry name" value="Znf_CCHC"/>
</dbReference>
<keyword evidence="1" id="KW-0862">Zinc</keyword>
<dbReference type="InterPro" id="IPR036875">
    <property type="entry name" value="Znf_CCHC_sf"/>
</dbReference>